<gene>
    <name evidence="4" type="ORF">METZ01_LOCUS268109</name>
</gene>
<protein>
    <recommendedName>
        <fullName evidence="3">AMP-dependent synthetase/ligase domain-containing protein</fullName>
    </recommendedName>
</protein>
<organism evidence="4">
    <name type="scientific">marine metagenome</name>
    <dbReference type="NCBI Taxonomy" id="408172"/>
    <lineage>
        <taxon>unclassified sequences</taxon>
        <taxon>metagenomes</taxon>
        <taxon>ecological metagenomes</taxon>
    </lineage>
</organism>
<dbReference type="PANTHER" id="PTHR43201">
    <property type="entry name" value="ACYL-COA SYNTHETASE"/>
    <property type="match status" value="1"/>
</dbReference>
<feature type="domain" description="AMP-dependent synthetase/ligase" evidence="3">
    <location>
        <begin position="18"/>
        <end position="336"/>
    </location>
</feature>
<reference evidence="4" key="1">
    <citation type="submission" date="2018-05" db="EMBL/GenBank/DDBJ databases">
        <authorList>
            <person name="Lanie J.A."/>
            <person name="Ng W.-L."/>
            <person name="Kazmierczak K.M."/>
            <person name="Andrzejewski T.M."/>
            <person name="Davidsen T.M."/>
            <person name="Wayne K.J."/>
            <person name="Tettelin H."/>
            <person name="Glass J.I."/>
            <person name="Rusch D."/>
            <person name="Podicherti R."/>
            <person name="Tsui H.-C.T."/>
            <person name="Winkler M.E."/>
        </authorList>
    </citation>
    <scope>NUCLEOTIDE SEQUENCE</scope>
</reference>
<evidence type="ECO:0000256" key="1">
    <source>
        <dbReference type="ARBA" id="ARBA00006432"/>
    </source>
</evidence>
<dbReference type="AlphaFoldDB" id="A0A382JUB9"/>
<accession>A0A382JUB9</accession>
<sequence>ILQSILLSIFVRKNSNISENIGIMLPNTNTLPILFFALQFIGRVPAMLNFSSGAFAIRRACETAQIKIIYTSKLFIERAKLDNAIKELNKKYTIYYLEDIKEKISITSKISAFIKQLYVTKYYYKQKINKDPDATAVILFTSGSEGHPKGVALSHRNLLSNYAQVRCHIEFSPSDTIFCCLPLYHSFGLNAGFLMPLFGGAKIFLYPTPLDYRVIPELIFKLNATILFGTNTFFKGYAHYAAANDFKTLKYTVAGAEKLHKDTIKLWQEKFNIKILQGYGVTETSPVISVNDLKRNKEGTVGRIMEDMNYYIKSVEGIKKGGRLVVKGPNIMLGYLLHNSPGVLQPPSTERGSGWYDTGDIADIDKEGFITILGRAKRFAKIGGEMVSLSAAEELAALTWPQTKNACISIIDENERERIILVTENKNANLKEL</sequence>
<keyword evidence="2" id="KW-0436">Ligase</keyword>
<dbReference type="Gene3D" id="3.40.50.12780">
    <property type="entry name" value="N-terminal domain of ligase-like"/>
    <property type="match status" value="1"/>
</dbReference>
<feature type="non-terminal residue" evidence="4">
    <location>
        <position position="433"/>
    </location>
</feature>
<dbReference type="GO" id="GO:0006631">
    <property type="term" value="P:fatty acid metabolic process"/>
    <property type="evidence" value="ECO:0007669"/>
    <property type="project" value="TreeGrafter"/>
</dbReference>
<dbReference type="InterPro" id="IPR000873">
    <property type="entry name" value="AMP-dep_synth/lig_dom"/>
</dbReference>
<name>A0A382JUB9_9ZZZZ</name>
<dbReference type="GO" id="GO:0031956">
    <property type="term" value="F:medium-chain fatty acid-CoA ligase activity"/>
    <property type="evidence" value="ECO:0007669"/>
    <property type="project" value="TreeGrafter"/>
</dbReference>
<evidence type="ECO:0000256" key="2">
    <source>
        <dbReference type="ARBA" id="ARBA00022598"/>
    </source>
</evidence>
<dbReference type="PANTHER" id="PTHR43201:SF5">
    <property type="entry name" value="MEDIUM-CHAIN ACYL-COA LIGASE ACSF2, MITOCHONDRIAL"/>
    <property type="match status" value="1"/>
</dbReference>
<dbReference type="EMBL" id="UINC01076257">
    <property type="protein sequence ID" value="SVC15255.1"/>
    <property type="molecule type" value="Genomic_DNA"/>
</dbReference>
<comment type="similarity">
    <text evidence="1">Belongs to the ATP-dependent AMP-binding enzyme family.</text>
</comment>
<feature type="non-terminal residue" evidence="4">
    <location>
        <position position="1"/>
    </location>
</feature>
<evidence type="ECO:0000313" key="4">
    <source>
        <dbReference type="EMBL" id="SVC15255.1"/>
    </source>
</evidence>
<dbReference type="Pfam" id="PF00501">
    <property type="entry name" value="AMP-binding"/>
    <property type="match status" value="1"/>
</dbReference>
<proteinExistence type="inferred from homology"/>
<dbReference type="PROSITE" id="PS00455">
    <property type="entry name" value="AMP_BINDING"/>
    <property type="match status" value="1"/>
</dbReference>
<dbReference type="InterPro" id="IPR020845">
    <property type="entry name" value="AMP-binding_CS"/>
</dbReference>
<dbReference type="SUPFAM" id="SSF56801">
    <property type="entry name" value="Acetyl-CoA synthetase-like"/>
    <property type="match status" value="1"/>
</dbReference>
<evidence type="ECO:0000259" key="3">
    <source>
        <dbReference type="Pfam" id="PF00501"/>
    </source>
</evidence>
<dbReference type="InterPro" id="IPR042099">
    <property type="entry name" value="ANL_N_sf"/>
</dbReference>